<comment type="caution">
    <text evidence="1">The sequence shown here is derived from an EMBL/GenBank/DDBJ whole genome shotgun (WGS) entry which is preliminary data.</text>
</comment>
<evidence type="ECO:0000313" key="1">
    <source>
        <dbReference type="EMBL" id="MFC4694458.1"/>
    </source>
</evidence>
<organism evidence="1 2">
    <name type="scientific">Geodermatophilus arenarius</name>
    <dbReference type="NCBI Taxonomy" id="1137990"/>
    <lineage>
        <taxon>Bacteria</taxon>
        <taxon>Bacillati</taxon>
        <taxon>Actinomycetota</taxon>
        <taxon>Actinomycetes</taxon>
        <taxon>Geodermatophilales</taxon>
        <taxon>Geodermatophilaceae</taxon>
        <taxon>Geodermatophilus</taxon>
    </lineage>
</organism>
<dbReference type="RefSeq" id="WP_387989532.1">
    <property type="nucleotide sequence ID" value="NZ_JBHSGR010000014.1"/>
</dbReference>
<name>A0ABV9LJX7_9ACTN</name>
<keyword evidence="2" id="KW-1185">Reference proteome</keyword>
<evidence type="ECO:0000313" key="2">
    <source>
        <dbReference type="Proteomes" id="UP001596025"/>
    </source>
</evidence>
<sequence>MAGIARWRRWVPAPRTDPDPLPTATPASATDVLYAVPLPGRGPDPDRVDLLAGLLREHQDVLTAERLAAGAEAQTFWLQHLDEADVLLVHLRACDPWTVARRLAQPTDEVTARVHARITAALGTDPWDPGDALPVEVRRFSAAGTADGFPEVMAFATVLLPGVSAGIAERRLTIDRFDDVRHELTGSRREVHLVQRTRIGELYLIYVRGEVARLLETIRTSDHPLLQAERDMSVFLYGIDLTQHSMPIPSPLHAWTAPVPQALPRS</sequence>
<reference evidence="2" key="1">
    <citation type="journal article" date="2019" name="Int. J. Syst. Evol. Microbiol.">
        <title>The Global Catalogue of Microorganisms (GCM) 10K type strain sequencing project: providing services to taxonomists for standard genome sequencing and annotation.</title>
        <authorList>
            <consortium name="The Broad Institute Genomics Platform"/>
            <consortium name="The Broad Institute Genome Sequencing Center for Infectious Disease"/>
            <person name="Wu L."/>
            <person name="Ma J."/>
        </authorList>
    </citation>
    <scope>NUCLEOTIDE SEQUENCE [LARGE SCALE GENOMIC DNA]</scope>
    <source>
        <strain evidence="2">CCUG 62763</strain>
    </source>
</reference>
<proteinExistence type="predicted"/>
<dbReference type="Proteomes" id="UP001596025">
    <property type="component" value="Unassembled WGS sequence"/>
</dbReference>
<accession>A0ABV9LJX7</accession>
<protein>
    <submittedName>
        <fullName evidence="1">Uncharacterized protein</fullName>
    </submittedName>
</protein>
<gene>
    <name evidence="1" type="ORF">ACFO3M_13745</name>
</gene>
<dbReference type="EMBL" id="JBHSGR010000014">
    <property type="protein sequence ID" value="MFC4694458.1"/>
    <property type="molecule type" value="Genomic_DNA"/>
</dbReference>